<dbReference type="EMBL" id="JABDYC010000001">
    <property type="protein sequence ID" value="MBX5021447.1"/>
    <property type="molecule type" value="Genomic_DNA"/>
</dbReference>
<dbReference type="AlphaFoldDB" id="A0A9Q3M722"/>
<sequence>MKPSLFVVGLPLVIGGCASTLPPDVVASSAAVEQPSPTPVAYQSPVSDYVARQPVDPKPWRRQNDLQSAAKGDAS</sequence>
<evidence type="ECO:0000313" key="3">
    <source>
        <dbReference type="Proteomes" id="UP000749740"/>
    </source>
</evidence>
<feature type="region of interest" description="Disordered" evidence="1">
    <location>
        <begin position="34"/>
        <end position="75"/>
    </location>
</feature>
<proteinExistence type="predicted"/>
<comment type="caution">
    <text evidence="2">The sequence shown here is derived from an EMBL/GenBank/DDBJ whole genome shotgun (WGS) entry which is preliminary data.</text>
</comment>
<name>A0A9Q3M722_9HYPH</name>
<reference evidence="2" key="1">
    <citation type="submission" date="2020-04" db="EMBL/GenBank/DDBJ databases">
        <title>Global-level population genomics: horizontal gene transfer, symbiosis and evolution in Rhizobia.</title>
        <authorList>
            <person name="Gai Y."/>
        </authorList>
    </citation>
    <scope>NUCLEOTIDE SEQUENCE</scope>
    <source>
        <strain evidence="2">BLR57</strain>
    </source>
</reference>
<dbReference type="PROSITE" id="PS51257">
    <property type="entry name" value="PROKAR_LIPOPROTEIN"/>
    <property type="match status" value="1"/>
</dbReference>
<dbReference type="Proteomes" id="UP000749740">
    <property type="component" value="Unassembled WGS sequence"/>
</dbReference>
<gene>
    <name evidence="2" type="ORF">HJB63_02440</name>
</gene>
<protein>
    <submittedName>
        <fullName evidence="2">Uncharacterized protein</fullName>
    </submittedName>
</protein>
<evidence type="ECO:0000313" key="2">
    <source>
        <dbReference type="EMBL" id="MBX5021447.1"/>
    </source>
</evidence>
<dbReference type="RefSeq" id="WP_221106073.1">
    <property type="nucleotide sequence ID" value="NZ_JABDXY010000005.1"/>
</dbReference>
<accession>A0A9Q3M722</accession>
<organism evidence="2 3">
    <name type="scientific">Rhizobium lentis</name>
    <dbReference type="NCBI Taxonomy" id="1138194"/>
    <lineage>
        <taxon>Bacteria</taxon>
        <taxon>Pseudomonadati</taxon>
        <taxon>Pseudomonadota</taxon>
        <taxon>Alphaproteobacteria</taxon>
        <taxon>Hyphomicrobiales</taxon>
        <taxon>Rhizobiaceae</taxon>
        <taxon>Rhizobium/Agrobacterium group</taxon>
        <taxon>Rhizobium</taxon>
    </lineage>
</organism>
<evidence type="ECO:0000256" key="1">
    <source>
        <dbReference type="SAM" id="MobiDB-lite"/>
    </source>
</evidence>